<sequence>MKSALQVLATGANVNLRASALPKDERMTSLIKALPDIMKDKYLVTDVKTCPSYAMVISSENAQSFMPDTEGESISVSLAATIPAQPDIAVGEGAALSRTLDAVHGMHRSGSKSDAVYSPLYTLRAPPYKFWQSSGHKRVDADVIRRERVENWVAVRRPPRDPLTEEGDEDFVYVEAGEELDWDI</sequence>
<reference evidence="2" key="2">
    <citation type="submission" date="2015-01" db="EMBL/GenBank/DDBJ databases">
        <title>Evolutionary Origins and Diversification of the Mycorrhizal Mutualists.</title>
        <authorList>
            <consortium name="DOE Joint Genome Institute"/>
            <consortium name="Mycorrhizal Genomics Consortium"/>
            <person name="Kohler A."/>
            <person name="Kuo A."/>
            <person name="Nagy L.G."/>
            <person name="Floudas D."/>
            <person name="Copeland A."/>
            <person name="Barry K.W."/>
            <person name="Cichocki N."/>
            <person name="Veneault-Fourrey C."/>
            <person name="LaButti K."/>
            <person name="Lindquist E.A."/>
            <person name="Lipzen A."/>
            <person name="Lundell T."/>
            <person name="Morin E."/>
            <person name="Murat C."/>
            <person name="Riley R."/>
            <person name="Ohm R."/>
            <person name="Sun H."/>
            <person name="Tunlid A."/>
            <person name="Henrissat B."/>
            <person name="Grigoriev I.V."/>
            <person name="Hibbett D.S."/>
            <person name="Martin F."/>
        </authorList>
    </citation>
    <scope>NUCLEOTIDE SEQUENCE [LARGE SCALE GENOMIC DNA]</scope>
    <source>
        <strain evidence="2">ATCC 200175</strain>
    </source>
</reference>
<dbReference type="EMBL" id="KN819339">
    <property type="protein sequence ID" value="KIJ14984.1"/>
    <property type="molecule type" value="Genomic_DNA"/>
</dbReference>
<reference evidence="1 2" key="1">
    <citation type="submission" date="2014-06" db="EMBL/GenBank/DDBJ databases">
        <authorList>
            <consortium name="DOE Joint Genome Institute"/>
            <person name="Kuo A."/>
            <person name="Kohler A."/>
            <person name="Nagy L.G."/>
            <person name="Floudas D."/>
            <person name="Copeland A."/>
            <person name="Barry K.W."/>
            <person name="Cichocki N."/>
            <person name="Veneault-Fourrey C."/>
            <person name="LaButti K."/>
            <person name="Lindquist E.A."/>
            <person name="Lipzen A."/>
            <person name="Lundell T."/>
            <person name="Morin E."/>
            <person name="Murat C."/>
            <person name="Sun H."/>
            <person name="Tunlid A."/>
            <person name="Henrissat B."/>
            <person name="Grigoriev I.V."/>
            <person name="Hibbett D.S."/>
            <person name="Martin F."/>
            <person name="Nordberg H.P."/>
            <person name="Cantor M.N."/>
            <person name="Hua S.X."/>
        </authorList>
    </citation>
    <scope>NUCLEOTIDE SEQUENCE [LARGE SCALE GENOMIC DNA]</scope>
    <source>
        <strain evidence="1 2">ATCC 200175</strain>
    </source>
</reference>
<accession>A0A0C9SYF1</accession>
<evidence type="ECO:0000313" key="1">
    <source>
        <dbReference type="EMBL" id="KIJ14984.1"/>
    </source>
</evidence>
<name>A0A0C9SYF1_PAXIN</name>
<evidence type="ECO:0000313" key="2">
    <source>
        <dbReference type="Proteomes" id="UP000053647"/>
    </source>
</evidence>
<dbReference type="AlphaFoldDB" id="A0A0C9SYF1"/>
<dbReference type="HOGENOM" id="CLU_1468638_0_0_1"/>
<organism evidence="1 2">
    <name type="scientific">Paxillus involutus ATCC 200175</name>
    <dbReference type="NCBI Taxonomy" id="664439"/>
    <lineage>
        <taxon>Eukaryota</taxon>
        <taxon>Fungi</taxon>
        <taxon>Dikarya</taxon>
        <taxon>Basidiomycota</taxon>
        <taxon>Agaricomycotina</taxon>
        <taxon>Agaricomycetes</taxon>
        <taxon>Agaricomycetidae</taxon>
        <taxon>Boletales</taxon>
        <taxon>Paxilineae</taxon>
        <taxon>Paxillaceae</taxon>
        <taxon>Paxillus</taxon>
    </lineage>
</organism>
<gene>
    <name evidence="1" type="ORF">PAXINDRAFT_12253</name>
</gene>
<dbReference type="Proteomes" id="UP000053647">
    <property type="component" value="Unassembled WGS sequence"/>
</dbReference>
<dbReference type="OrthoDB" id="3269947at2759"/>
<keyword evidence="2" id="KW-1185">Reference proteome</keyword>
<proteinExistence type="predicted"/>
<protein>
    <submittedName>
        <fullName evidence="1">Uncharacterized protein</fullName>
    </submittedName>
</protein>